<comment type="similarity">
    <text evidence="1">Belongs to the PPR family. P subfamily.</text>
</comment>
<dbReference type="InterPro" id="IPR002885">
    <property type="entry name" value="PPR_rpt"/>
</dbReference>
<gene>
    <name evidence="6" type="primary">gb16622</name>
    <name evidence="6" type="ORF">PR202_gb16622</name>
</gene>
<organism evidence="6 7">
    <name type="scientific">Eleusine coracana subsp. coracana</name>
    <dbReference type="NCBI Taxonomy" id="191504"/>
    <lineage>
        <taxon>Eukaryota</taxon>
        <taxon>Viridiplantae</taxon>
        <taxon>Streptophyta</taxon>
        <taxon>Embryophyta</taxon>
        <taxon>Tracheophyta</taxon>
        <taxon>Spermatophyta</taxon>
        <taxon>Magnoliopsida</taxon>
        <taxon>Liliopsida</taxon>
        <taxon>Poales</taxon>
        <taxon>Poaceae</taxon>
        <taxon>PACMAD clade</taxon>
        <taxon>Chloridoideae</taxon>
        <taxon>Cynodonteae</taxon>
        <taxon>Eleusininae</taxon>
        <taxon>Eleusine</taxon>
    </lineage>
</organism>
<reference evidence="6" key="2">
    <citation type="submission" date="2021-12" db="EMBL/GenBank/DDBJ databases">
        <title>Resequencing data analysis of finger millet.</title>
        <authorList>
            <person name="Hatakeyama M."/>
            <person name="Aluri S."/>
            <person name="Balachadran M.T."/>
            <person name="Sivarajan S.R."/>
            <person name="Poveda L."/>
            <person name="Shimizu-Inatsugi R."/>
            <person name="Schlapbach R."/>
            <person name="Sreeman S.M."/>
            <person name="Shimizu K.K."/>
        </authorList>
    </citation>
    <scope>NUCLEOTIDE SEQUENCE</scope>
</reference>
<dbReference type="PROSITE" id="PS51375">
    <property type="entry name" value="PPR"/>
    <property type="match status" value="2"/>
</dbReference>
<dbReference type="Proteomes" id="UP001054889">
    <property type="component" value="Unassembled WGS sequence"/>
</dbReference>
<evidence type="ECO:0000313" key="7">
    <source>
        <dbReference type="Proteomes" id="UP001054889"/>
    </source>
</evidence>
<keyword evidence="3" id="KW-0809">Transit peptide</keyword>
<dbReference type="PANTHER" id="PTHR46128">
    <property type="entry name" value="MITOCHONDRIAL GROUP I INTRON SPLICING FACTOR CCM1"/>
    <property type="match status" value="1"/>
</dbReference>
<comment type="caution">
    <text evidence="6">The sequence shown here is derived from an EMBL/GenBank/DDBJ whole genome shotgun (WGS) entry which is preliminary data.</text>
</comment>
<protein>
    <recommendedName>
        <fullName evidence="8">Pentatricopeptide repeat-containing protein</fullName>
    </recommendedName>
</protein>
<dbReference type="InterPro" id="IPR050872">
    <property type="entry name" value="PPR_P_subfamily"/>
</dbReference>
<feature type="repeat" description="PPR" evidence="4">
    <location>
        <begin position="334"/>
        <end position="368"/>
    </location>
</feature>
<feature type="repeat" description="PPR" evidence="4">
    <location>
        <begin position="407"/>
        <end position="442"/>
    </location>
</feature>
<dbReference type="InterPro" id="IPR011990">
    <property type="entry name" value="TPR-like_helical_dom_sf"/>
</dbReference>
<feature type="region of interest" description="Disordered" evidence="5">
    <location>
        <begin position="1"/>
        <end position="21"/>
    </location>
</feature>
<evidence type="ECO:0000256" key="4">
    <source>
        <dbReference type="PROSITE-ProRule" id="PRU00708"/>
    </source>
</evidence>
<evidence type="ECO:0000313" key="6">
    <source>
        <dbReference type="EMBL" id="GJN28490.1"/>
    </source>
</evidence>
<dbReference type="EMBL" id="BQKI01000080">
    <property type="protein sequence ID" value="GJN28490.1"/>
    <property type="molecule type" value="Genomic_DNA"/>
</dbReference>
<reference evidence="6" key="1">
    <citation type="journal article" date="2018" name="DNA Res.">
        <title>Multiple hybrid de novo genome assembly of finger millet, an orphan allotetraploid crop.</title>
        <authorList>
            <person name="Hatakeyama M."/>
            <person name="Aluri S."/>
            <person name="Balachadran M.T."/>
            <person name="Sivarajan S.R."/>
            <person name="Patrignani A."/>
            <person name="Gruter S."/>
            <person name="Poveda L."/>
            <person name="Shimizu-Inatsugi R."/>
            <person name="Baeten J."/>
            <person name="Francoijs K.J."/>
            <person name="Nataraja K.N."/>
            <person name="Reddy Y.A.N."/>
            <person name="Phadnis S."/>
            <person name="Ravikumar R.L."/>
            <person name="Schlapbach R."/>
            <person name="Sreeman S.M."/>
            <person name="Shimizu K.K."/>
        </authorList>
    </citation>
    <scope>NUCLEOTIDE SEQUENCE</scope>
</reference>
<dbReference type="Pfam" id="PF01535">
    <property type="entry name" value="PPR"/>
    <property type="match status" value="1"/>
</dbReference>
<dbReference type="Gene3D" id="1.25.40.10">
    <property type="entry name" value="Tetratricopeptide repeat domain"/>
    <property type="match status" value="2"/>
</dbReference>
<proteinExistence type="inferred from homology"/>
<feature type="region of interest" description="Disordered" evidence="5">
    <location>
        <begin position="63"/>
        <end position="154"/>
    </location>
</feature>
<evidence type="ECO:0000256" key="3">
    <source>
        <dbReference type="ARBA" id="ARBA00022946"/>
    </source>
</evidence>
<feature type="compositionally biased region" description="Basic and acidic residues" evidence="5">
    <location>
        <begin position="142"/>
        <end position="154"/>
    </location>
</feature>
<evidence type="ECO:0000256" key="1">
    <source>
        <dbReference type="ARBA" id="ARBA00007626"/>
    </source>
</evidence>
<dbReference type="AlphaFoldDB" id="A0AAV5F0Q7"/>
<evidence type="ECO:0000256" key="2">
    <source>
        <dbReference type="ARBA" id="ARBA00022737"/>
    </source>
</evidence>
<keyword evidence="2" id="KW-0677">Repeat</keyword>
<sequence length="621" mass="67271">MSDIHQHLTATPNDDDEQEVAPDINNHGVEIIRTGEDVHQVVRILHRDGFGLGVFSHEPIPPPPRFWEPIDPGSSNSDNDIVPENDSDDDDDDDDEETNSERKGKKKKKHEKRSRRWYHKFADKENVIPANPLTPPHTSRQTFERVESSERPHEKLKTSCLSMGGNTMILIPDIHTLLDDESRKLLIQLKERRGTELIVPSIAIGDITLEIEDYVLECAHHSRKETSDAAVIILSDSSSLSLRAKGESCRDSYGEMSRLSPRTGATGNDHRLLATLARHGRFAAAATLFSASLRTTRALNSLLAALCSSSFSSPSFLRAAPAVLLRAAPHAAPDAATFRILTSALCRAGRPAAAADLLRCMPALLLDPAADDPRHCRAVLASLSQLSPARDASAFLDDMRAWGVSPTRSDHRAVIDAFLREGNAAEAYEVITNQMDADGVRPGHEEFELVLRAFRESEDHDAVDEAFDEMLLRGLVPSTRVYGAYVAALCDRGDLAGARRMLVCVDRAGGRLDVAAFGAVVAGCVAAGDVGAATEVAREAVRKGLRWDAPALDQLVGALMRAGGGGHVVAPAREVVLEILRHGCADGMDVSEFRQQLGLDGCGGALCDDLEEGSVCRRGAL</sequence>
<evidence type="ECO:0008006" key="8">
    <source>
        <dbReference type="Google" id="ProtNLM"/>
    </source>
</evidence>
<dbReference type="PANTHER" id="PTHR46128:SF81">
    <property type="entry name" value="PENTACOTRIPEPTIDE-REPEAT REGION OF PRORP DOMAIN-CONTAINING PROTEIN"/>
    <property type="match status" value="1"/>
</dbReference>
<evidence type="ECO:0000256" key="5">
    <source>
        <dbReference type="SAM" id="MobiDB-lite"/>
    </source>
</evidence>
<feature type="compositionally biased region" description="Acidic residues" evidence="5">
    <location>
        <begin position="81"/>
        <end position="98"/>
    </location>
</feature>
<name>A0AAV5F0Q7_ELECO</name>
<accession>A0AAV5F0Q7</accession>
<keyword evidence="7" id="KW-1185">Reference proteome</keyword>
<feature type="compositionally biased region" description="Basic residues" evidence="5">
    <location>
        <begin position="103"/>
        <end position="119"/>
    </location>
</feature>